<comment type="similarity">
    <text evidence="1 11">Belongs to the PyrK family.</text>
</comment>
<dbReference type="EMBL" id="JBJHZY010000002">
    <property type="protein sequence ID" value="MFL0268686.1"/>
    <property type="molecule type" value="Genomic_DNA"/>
</dbReference>
<gene>
    <name evidence="11" type="primary">pyrK</name>
    <name evidence="13" type="ORF">ACJDUH_11345</name>
</gene>
<name>A0ABW8TSJ3_9CLOT</name>
<keyword evidence="10 11" id="KW-0411">Iron-sulfur</keyword>
<dbReference type="NCBIfam" id="NF000798">
    <property type="entry name" value="PRK00054.1-3"/>
    <property type="match status" value="1"/>
</dbReference>
<comment type="caution">
    <text evidence="13">The sequence shown here is derived from an EMBL/GenBank/DDBJ whole genome shotgun (WGS) entry which is preliminary data.</text>
</comment>
<feature type="binding site" evidence="11">
    <location>
        <begin position="50"/>
        <end position="53"/>
    </location>
    <ligand>
        <name>FAD</name>
        <dbReference type="ChEBI" id="CHEBI:57692"/>
    </ligand>
</feature>
<keyword evidence="9 11" id="KW-0408">Iron</keyword>
<dbReference type="Proteomes" id="UP001623661">
    <property type="component" value="Unassembled WGS sequence"/>
</dbReference>
<keyword evidence="6 11" id="KW-0274">FAD</keyword>
<dbReference type="HAMAP" id="MF_01211">
    <property type="entry name" value="DHODB_Fe_S_bind"/>
    <property type="match status" value="1"/>
</dbReference>
<comment type="cofactor">
    <cofactor evidence="11">
        <name>FAD</name>
        <dbReference type="ChEBI" id="CHEBI:57692"/>
    </cofactor>
    <text evidence="11">Binds 1 FAD per subunit.</text>
</comment>
<dbReference type="PANTHER" id="PTHR43513:SF3">
    <property type="entry name" value="DIHYDROOROTATE DEHYDROGENASE B (NAD(+)), ELECTRON TRANSFER SUBUNIT-RELATED"/>
    <property type="match status" value="1"/>
</dbReference>
<dbReference type="PIRSF" id="PIRSF006816">
    <property type="entry name" value="Cyc3_hyd_g"/>
    <property type="match status" value="1"/>
</dbReference>
<dbReference type="RefSeq" id="WP_406765311.1">
    <property type="nucleotide sequence ID" value="NZ_JBJHZY010000002.1"/>
</dbReference>
<keyword evidence="3 11" id="KW-0285">Flavoprotein</keyword>
<evidence type="ECO:0000256" key="3">
    <source>
        <dbReference type="ARBA" id="ARBA00022630"/>
    </source>
</evidence>
<accession>A0ABW8TSJ3</accession>
<comment type="cofactor">
    <cofactor evidence="11">
        <name>[2Fe-2S] cluster</name>
        <dbReference type="ChEBI" id="CHEBI:190135"/>
    </cofactor>
    <text evidence="11">Binds 1 [2Fe-2S] cluster per subunit.</text>
</comment>
<dbReference type="PANTHER" id="PTHR43513">
    <property type="entry name" value="DIHYDROOROTATE DEHYDROGENASE B (NAD(+)), ELECTRON TRANSFER SUBUNIT"/>
    <property type="match status" value="1"/>
</dbReference>
<dbReference type="Gene3D" id="2.40.30.10">
    <property type="entry name" value="Translation factors"/>
    <property type="match status" value="1"/>
</dbReference>
<keyword evidence="2 11" id="KW-0813">Transport</keyword>
<dbReference type="InterPro" id="IPR012165">
    <property type="entry name" value="Cyt_c3_hydrogenase_gsu"/>
</dbReference>
<feature type="binding site" evidence="11">
    <location>
        <position position="219"/>
    </location>
    <ligand>
        <name>[2Fe-2S] cluster</name>
        <dbReference type="ChEBI" id="CHEBI:190135"/>
    </ligand>
</feature>
<evidence type="ECO:0000313" key="14">
    <source>
        <dbReference type="Proteomes" id="UP001623661"/>
    </source>
</evidence>
<dbReference type="Pfam" id="PF10418">
    <property type="entry name" value="DHODB_Fe-S_bind"/>
    <property type="match status" value="1"/>
</dbReference>
<sequence>MGLKYTTGKVLSNVEVSSGMFLLNIEGDYKVKPGQFYMLSVLEGETLLPRPISIHEVNEKGIYFLYEAKGKGTKVLSKLQEDDSIQLLGPLGNGFDIDKISGRIAIVTGGMGIAPMKLLVKSLYNCEIDLYCGFRNDIYGIQGLESFANKIYIATESGRIGHKGYVTEMFDASKYDVVLSCGPEPMMLKLIKSCKMHKVPIYVSMERFMACGLGACLVCTCSTIYGNKRTCKEGPVFLGEDLMLNA</sequence>
<evidence type="ECO:0000259" key="12">
    <source>
        <dbReference type="PROSITE" id="PS51384"/>
    </source>
</evidence>
<feature type="domain" description="FAD-binding FR-type" evidence="12">
    <location>
        <begin position="3"/>
        <end position="97"/>
    </location>
</feature>
<feature type="binding site" evidence="11">
    <location>
        <position position="211"/>
    </location>
    <ligand>
        <name>[2Fe-2S] cluster</name>
        <dbReference type="ChEBI" id="CHEBI:190135"/>
    </ligand>
</feature>
<keyword evidence="7 11" id="KW-0665">Pyrimidine biosynthesis</keyword>
<feature type="binding site" evidence="11">
    <location>
        <position position="216"/>
    </location>
    <ligand>
        <name>[2Fe-2S] cluster</name>
        <dbReference type="ChEBI" id="CHEBI:190135"/>
    </ligand>
</feature>
<evidence type="ECO:0000256" key="2">
    <source>
        <dbReference type="ARBA" id="ARBA00022448"/>
    </source>
</evidence>
<dbReference type="SUPFAM" id="SSF52343">
    <property type="entry name" value="Ferredoxin reductase-like, C-terminal NADP-linked domain"/>
    <property type="match status" value="1"/>
</dbReference>
<reference evidence="13 14" key="1">
    <citation type="submission" date="2024-11" db="EMBL/GenBank/DDBJ databases">
        <authorList>
            <person name="Heng Y.C."/>
            <person name="Lim A.C.H."/>
            <person name="Lee J.K.Y."/>
            <person name="Kittelmann S."/>
        </authorList>
    </citation>
    <scope>NUCLEOTIDE SEQUENCE [LARGE SCALE GENOMIC DNA]</scope>
    <source>
        <strain evidence="13 14">WILCCON 0202</strain>
    </source>
</reference>
<keyword evidence="4 11" id="KW-0001">2Fe-2S</keyword>
<evidence type="ECO:0000256" key="9">
    <source>
        <dbReference type="ARBA" id="ARBA00023004"/>
    </source>
</evidence>
<dbReference type="InterPro" id="IPR023455">
    <property type="entry name" value="Dihydroorotate_DHASE_ETsu"/>
</dbReference>
<evidence type="ECO:0000256" key="10">
    <source>
        <dbReference type="ARBA" id="ARBA00023014"/>
    </source>
</evidence>
<evidence type="ECO:0000256" key="1">
    <source>
        <dbReference type="ARBA" id="ARBA00006422"/>
    </source>
</evidence>
<evidence type="ECO:0000256" key="6">
    <source>
        <dbReference type="ARBA" id="ARBA00022827"/>
    </source>
</evidence>
<dbReference type="InterPro" id="IPR050353">
    <property type="entry name" value="PyrK_electron_transfer"/>
</dbReference>
<keyword evidence="8 11" id="KW-0249">Electron transport</keyword>
<dbReference type="InterPro" id="IPR017938">
    <property type="entry name" value="Riboflavin_synthase-like_b-brl"/>
</dbReference>
<dbReference type="InterPro" id="IPR037117">
    <property type="entry name" value="Dihydroorotate_DH_ele_sf"/>
</dbReference>
<dbReference type="InterPro" id="IPR019480">
    <property type="entry name" value="Dihydroorotate_DH_Fe-S-bd"/>
</dbReference>
<evidence type="ECO:0000313" key="13">
    <source>
        <dbReference type="EMBL" id="MFL0268686.1"/>
    </source>
</evidence>
<evidence type="ECO:0000256" key="4">
    <source>
        <dbReference type="ARBA" id="ARBA00022714"/>
    </source>
</evidence>
<keyword evidence="14" id="KW-1185">Reference proteome</keyword>
<comment type="pathway">
    <text evidence="11">Pyrimidine metabolism; UMP biosynthesis via de novo pathway; orotate from (S)-dihydroorotate (NAD(+) route): step 1/1.</text>
</comment>
<feature type="binding site" evidence="11">
    <location>
        <position position="231"/>
    </location>
    <ligand>
        <name>[2Fe-2S] cluster</name>
        <dbReference type="ChEBI" id="CHEBI:190135"/>
    </ligand>
</feature>
<dbReference type="Gene3D" id="3.40.50.80">
    <property type="entry name" value="Nucleotide-binding domain of ferredoxin-NADP reductase (FNR) module"/>
    <property type="match status" value="1"/>
</dbReference>
<organism evidence="13 14">
    <name type="scientific">Candidatus Clostridium radicumherbarum</name>
    <dbReference type="NCBI Taxonomy" id="3381662"/>
    <lineage>
        <taxon>Bacteria</taxon>
        <taxon>Bacillati</taxon>
        <taxon>Bacillota</taxon>
        <taxon>Clostridia</taxon>
        <taxon>Eubacteriales</taxon>
        <taxon>Clostridiaceae</taxon>
        <taxon>Clostridium</taxon>
    </lineage>
</organism>
<evidence type="ECO:0000256" key="7">
    <source>
        <dbReference type="ARBA" id="ARBA00022975"/>
    </source>
</evidence>
<evidence type="ECO:0000256" key="11">
    <source>
        <dbReference type="HAMAP-Rule" id="MF_01211"/>
    </source>
</evidence>
<protein>
    <recommendedName>
        <fullName evidence="11">Dihydroorotate dehydrogenase B (NAD(+)), electron transfer subunit</fullName>
    </recommendedName>
    <alternativeName>
        <fullName evidence="11">Dihydroorotate oxidase B, electron transfer subunit</fullName>
    </alternativeName>
</protein>
<evidence type="ECO:0000256" key="5">
    <source>
        <dbReference type="ARBA" id="ARBA00022723"/>
    </source>
</evidence>
<feature type="binding site" evidence="11">
    <location>
        <begin position="72"/>
        <end position="73"/>
    </location>
    <ligand>
        <name>FAD</name>
        <dbReference type="ChEBI" id="CHEBI:57692"/>
    </ligand>
</feature>
<keyword evidence="5 11" id="KW-0479">Metal-binding</keyword>
<comment type="caution">
    <text evidence="11">Lacks conserved residue(s) required for the propagation of feature annotation.</text>
</comment>
<dbReference type="InterPro" id="IPR017927">
    <property type="entry name" value="FAD-bd_FR_type"/>
</dbReference>
<comment type="subunit">
    <text evidence="11">Heterotetramer of 2 PyrK and 2 PyrD type B subunits.</text>
</comment>
<comment type="function">
    <text evidence="11">Responsible for channeling the electrons from the oxidation of dihydroorotate from the FMN redox center in the PyrD type B subunit to the ultimate electron acceptor NAD(+).</text>
</comment>
<dbReference type="PROSITE" id="PS51384">
    <property type="entry name" value="FAD_FR"/>
    <property type="match status" value="1"/>
</dbReference>
<dbReference type="CDD" id="cd06218">
    <property type="entry name" value="DHOD_e_trans"/>
    <property type="match status" value="1"/>
</dbReference>
<evidence type="ECO:0000256" key="8">
    <source>
        <dbReference type="ARBA" id="ARBA00022982"/>
    </source>
</evidence>
<proteinExistence type="inferred from homology"/>
<dbReference type="InterPro" id="IPR039261">
    <property type="entry name" value="FNR_nucleotide-bd"/>
</dbReference>
<dbReference type="Gene3D" id="2.10.240.10">
    <property type="entry name" value="Dihydroorotate dehydrogenase, electron transfer subunit"/>
    <property type="match status" value="1"/>
</dbReference>
<dbReference type="SUPFAM" id="SSF63380">
    <property type="entry name" value="Riboflavin synthase domain-like"/>
    <property type="match status" value="1"/>
</dbReference>